<dbReference type="AlphaFoldDB" id="A0A081L729"/>
<dbReference type="OrthoDB" id="2943345at2"/>
<dbReference type="EMBL" id="JOTP01000034">
    <property type="protein sequence ID" value="KEP25055.1"/>
    <property type="molecule type" value="Genomic_DNA"/>
</dbReference>
<gene>
    <name evidence="1" type="ORF">BA70_12425</name>
</gene>
<protein>
    <recommendedName>
        <fullName evidence="3">Spore coat protein D</fullName>
    </recommendedName>
</protein>
<accession>A0A081L729</accession>
<dbReference type="InterPro" id="IPR020108">
    <property type="entry name" value="Spore_coat_CotD"/>
</dbReference>
<dbReference type="eggNOG" id="ENOG50308QF">
    <property type="taxonomic scope" value="Bacteria"/>
</dbReference>
<evidence type="ECO:0000313" key="2">
    <source>
        <dbReference type="Proteomes" id="UP000028091"/>
    </source>
</evidence>
<dbReference type="Proteomes" id="UP000028091">
    <property type="component" value="Unassembled WGS sequence"/>
</dbReference>
<keyword evidence="2" id="KW-1185">Reference proteome</keyword>
<dbReference type="RefSeq" id="WP_034324865.1">
    <property type="nucleotide sequence ID" value="NZ_JAVIKA010000009.1"/>
</dbReference>
<comment type="caution">
    <text evidence="1">The sequence shown here is derived from an EMBL/GenBank/DDBJ whole genome shotgun (WGS) entry which is preliminary data.</text>
</comment>
<proteinExistence type="predicted"/>
<name>A0A081L729_9BACI</name>
<reference evidence="1 2" key="1">
    <citation type="submission" date="2012-09" db="EMBL/GenBank/DDBJ databases">
        <title>Genome Sequence of Bacillus sp. DW5-4.</title>
        <authorList>
            <person name="Lai Q."/>
            <person name="Liu Y."/>
            <person name="Shao Z."/>
        </authorList>
    </citation>
    <scope>NUCLEOTIDE SEQUENCE [LARGE SCALE GENOMIC DNA]</scope>
    <source>
        <strain evidence="1 2">DW5-4</strain>
    </source>
</reference>
<dbReference type="Pfam" id="PF11122">
    <property type="entry name" value="Spore-coat_CotD"/>
    <property type="match status" value="1"/>
</dbReference>
<evidence type="ECO:0008006" key="3">
    <source>
        <dbReference type="Google" id="ProtNLM"/>
    </source>
</evidence>
<evidence type="ECO:0000313" key="1">
    <source>
        <dbReference type="EMBL" id="KEP25055.1"/>
    </source>
</evidence>
<sequence length="97" mass="11581">MSRNRLDNFFFGPRRGNHGKDETVVFPTRQIVNTTTNEQTIRKIHPTHITNVNKNIKRIENYYPVTESTHNEYIVEEYDCGRDIKNPCCRPVKRCKW</sequence>
<organism evidence="1 2">
    <name type="scientific">Bacillus zhangzhouensis</name>
    <dbReference type="NCBI Taxonomy" id="1178540"/>
    <lineage>
        <taxon>Bacteria</taxon>
        <taxon>Bacillati</taxon>
        <taxon>Bacillota</taxon>
        <taxon>Bacilli</taxon>
        <taxon>Bacillales</taxon>
        <taxon>Bacillaceae</taxon>
        <taxon>Bacillus</taxon>
    </lineage>
</organism>